<evidence type="ECO:0000313" key="4">
    <source>
        <dbReference type="EMBL" id="CAA2966314.1"/>
    </source>
</evidence>
<keyword evidence="2" id="KW-0804">Transcription</keyword>
<organism evidence="4 5">
    <name type="scientific">Olea europaea subsp. europaea</name>
    <dbReference type="NCBI Taxonomy" id="158383"/>
    <lineage>
        <taxon>Eukaryota</taxon>
        <taxon>Viridiplantae</taxon>
        <taxon>Streptophyta</taxon>
        <taxon>Embryophyta</taxon>
        <taxon>Tracheophyta</taxon>
        <taxon>Spermatophyta</taxon>
        <taxon>Magnoliopsida</taxon>
        <taxon>eudicotyledons</taxon>
        <taxon>Gunneridae</taxon>
        <taxon>Pentapetalae</taxon>
        <taxon>asterids</taxon>
        <taxon>lamiids</taxon>
        <taxon>Lamiales</taxon>
        <taxon>Oleaceae</taxon>
        <taxon>Oleeae</taxon>
        <taxon>Olea</taxon>
    </lineage>
</organism>
<accession>A0A8S0QFC3</accession>
<comment type="caution">
    <text evidence="4">The sequence shown here is derived from an EMBL/GenBank/DDBJ whole genome shotgun (WGS) entry which is preliminary data.</text>
</comment>
<evidence type="ECO:0000256" key="1">
    <source>
        <dbReference type="ARBA" id="ARBA00023015"/>
    </source>
</evidence>
<feature type="region of interest" description="Leucine repeat II (LRII)" evidence="3">
    <location>
        <begin position="401"/>
        <end position="433"/>
    </location>
</feature>
<dbReference type="Proteomes" id="UP000594638">
    <property type="component" value="Unassembled WGS sequence"/>
</dbReference>
<gene>
    <name evidence="4" type="ORF">OLEA9_A086794</name>
</gene>
<evidence type="ECO:0000313" key="5">
    <source>
        <dbReference type="Proteomes" id="UP000594638"/>
    </source>
</evidence>
<sequence>MREILSLIRRNEEKEREQLFRYGKIDNEFDMYILRLYELVYFPIPISEYFIVALGVFLVHQSDTRDDCDPLIGSGKEAVVTKSQQDPLFDMEDCEFMDLFSSIYGSCQENTMEEEFELFRNQQPDNCKQNDHMIMPFEVQSQVSELGKSLKDKVLSFSLASVELQAHYERGLKKTSEETFNNLRSENNVVGQKLTMEEILRVAGERFIQFSINNEDGISMFIHPYDSSLSGLSIDEARDVELVCLLLVAAENVGYQHFDFASKMITRCLLMASDSGTPIQRIAYYFAIAIRERMHRETRRIMTEKTKQPVNPVKSLALEMNITFLASHKELPFTQVMQFAGIQSIIENVKTDSKIHLIDLQIRSGIQWTALMQGLSKRHEHLIKHLKITAVGTTDQHYIEETGQRLLSFARSLNFPFSFKAVCLTDMRNFKEDLLNVEADETVVVYSFLMLRSMVSRPDCIENVMGAIRRLRPVLMVVIEVEANHNSPSFMDRFIEALLFYSAYFDCLEDCSERSSQYRMNLEGIYFNQGILNTVATEGQERTTRNVKIDVWRAFFERFRMIEIELSESSWYQANLVLNHFVYGSSCTLEHNGKGMVVGWKGTPIHSLTSWKFA</sequence>
<dbReference type="InterPro" id="IPR005202">
    <property type="entry name" value="TF_GRAS"/>
</dbReference>
<dbReference type="EMBL" id="CACTIH010001858">
    <property type="protein sequence ID" value="CAA2966314.1"/>
    <property type="molecule type" value="Genomic_DNA"/>
</dbReference>
<dbReference type="Pfam" id="PF03514">
    <property type="entry name" value="GRAS"/>
    <property type="match status" value="1"/>
</dbReference>
<feature type="region of interest" description="SAW" evidence="3">
    <location>
        <begin position="536"/>
        <end position="612"/>
    </location>
</feature>
<evidence type="ECO:0000256" key="3">
    <source>
        <dbReference type="PROSITE-ProRule" id="PRU01191"/>
    </source>
</evidence>
<protein>
    <recommendedName>
        <fullName evidence="6">DELLA protein RGL1-like</fullName>
    </recommendedName>
</protein>
<dbReference type="PROSITE" id="PS50985">
    <property type="entry name" value="GRAS"/>
    <property type="match status" value="1"/>
</dbReference>
<comment type="similarity">
    <text evidence="3">Belongs to the GRAS family.</text>
</comment>
<keyword evidence="5" id="KW-1185">Reference proteome</keyword>
<dbReference type="AlphaFoldDB" id="A0A8S0QFC3"/>
<reference evidence="4 5" key="1">
    <citation type="submission" date="2019-12" db="EMBL/GenBank/DDBJ databases">
        <authorList>
            <person name="Alioto T."/>
            <person name="Alioto T."/>
            <person name="Gomez Garrido J."/>
        </authorList>
    </citation>
    <scope>NUCLEOTIDE SEQUENCE [LARGE SCALE GENOMIC DNA]</scope>
</reference>
<dbReference type="PANTHER" id="PTHR31636">
    <property type="entry name" value="OSJNBA0084A10.13 PROTEIN-RELATED"/>
    <property type="match status" value="1"/>
</dbReference>
<proteinExistence type="inferred from homology"/>
<evidence type="ECO:0008006" key="6">
    <source>
        <dbReference type="Google" id="ProtNLM"/>
    </source>
</evidence>
<comment type="caution">
    <text evidence="3">Lacks conserved residue(s) required for the propagation of feature annotation.</text>
</comment>
<evidence type="ECO:0000256" key="2">
    <source>
        <dbReference type="ARBA" id="ARBA00023163"/>
    </source>
</evidence>
<keyword evidence="1" id="KW-0805">Transcription regulation</keyword>
<name>A0A8S0QFC3_OLEEU</name>
<dbReference type="Gramene" id="OE9A086794T1">
    <property type="protein sequence ID" value="OE9A086794C1"/>
    <property type="gene ID" value="OE9A086794"/>
</dbReference>
<dbReference type="OrthoDB" id="770224at2759"/>